<organism evidence="2 3">
    <name type="scientific">Paractinoplanes ferrugineus</name>
    <dbReference type="NCBI Taxonomy" id="113564"/>
    <lineage>
        <taxon>Bacteria</taxon>
        <taxon>Bacillati</taxon>
        <taxon>Actinomycetota</taxon>
        <taxon>Actinomycetes</taxon>
        <taxon>Micromonosporales</taxon>
        <taxon>Micromonosporaceae</taxon>
        <taxon>Paractinoplanes</taxon>
    </lineage>
</organism>
<feature type="transmembrane region" description="Helical" evidence="1">
    <location>
        <begin position="44"/>
        <end position="60"/>
    </location>
</feature>
<sequence>MMTSTFPGQGRFSIYTGRVTNWPMVILSVALTVPLLMFSDAQGWAIAVLVAVALLANLLTGTSVRTTAGPNGVAIRFGVVGWPRAVYRIGEIARAEVVDQHPWRVAYGFWWTPRRTNCTVRSGPALRLILRTGRIVTVSVPDPHAAVAVLGEASVA</sequence>
<feature type="transmembrane region" description="Helical" evidence="1">
    <location>
        <begin position="21"/>
        <end position="38"/>
    </location>
</feature>
<gene>
    <name evidence="2" type="ORF">Afe05nite_83080</name>
</gene>
<keyword evidence="1" id="KW-0472">Membrane</keyword>
<evidence type="ECO:0000313" key="3">
    <source>
        <dbReference type="Proteomes" id="UP000598174"/>
    </source>
</evidence>
<keyword evidence="3" id="KW-1185">Reference proteome</keyword>
<name>A0A919JB89_9ACTN</name>
<evidence type="ECO:0000313" key="2">
    <source>
        <dbReference type="EMBL" id="GIE16468.1"/>
    </source>
</evidence>
<evidence type="ECO:0000256" key="1">
    <source>
        <dbReference type="SAM" id="Phobius"/>
    </source>
</evidence>
<protein>
    <submittedName>
        <fullName evidence="2">Uncharacterized protein</fullName>
    </submittedName>
</protein>
<reference evidence="2" key="1">
    <citation type="submission" date="2021-01" db="EMBL/GenBank/DDBJ databases">
        <title>Whole genome shotgun sequence of Actinoplanes ferrugineus NBRC 15555.</title>
        <authorList>
            <person name="Komaki H."/>
            <person name="Tamura T."/>
        </authorList>
    </citation>
    <scope>NUCLEOTIDE SEQUENCE</scope>
    <source>
        <strain evidence="2">NBRC 15555</strain>
    </source>
</reference>
<comment type="caution">
    <text evidence="2">The sequence shown here is derived from an EMBL/GenBank/DDBJ whole genome shotgun (WGS) entry which is preliminary data.</text>
</comment>
<dbReference type="AlphaFoldDB" id="A0A919JB89"/>
<keyword evidence="1" id="KW-1133">Transmembrane helix</keyword>
<dbReference type="Proteomes" id="UP000598174">
    <property type="component" value="Unassembled WGS sequence"/>
</dbReference>
<dbReference type="EMBL" id="BOMM01000087">
    <property type="protein sequence ID" value="GIE16468.1"/>
    <property type="molecule type" value="Genomic_DNA"/>
</dbReference>
<accession>A0A919JB89</accession>
<proteinExistence type="predicted"/>
<keyword evidence="1" id="KW-0812">Transmembrane</keyword>